<organism evidence="1 2">
    <name type="scientific">Devosia riboflavina</name>
    <dbReference type="NCBI Taxonomy" id="46914"/>
    <lineage>
        <taxon>Bacteria</taxon>
        <taxon>Pseudomonadati</taxon>
        <taxon>Pseudomonadota</taxon>
        <taxon>Alphaproteobacteria</taxon>
        <taxon>Hyphomicrobiales</taxon>
        <taxon>Devosiaceae</taxon>
        <taxon>Devosia</taxon>
    </lineage>
</organism>
<name>A0A087M4C4_9HYPH</name>
<dbReference type="AlphaFoldDB" id="A0A087M4C4"/>
<gene>
    <name evidence="1" type="ORF">JP75_06560</name>
</gene>
<evidence type="ECO:0000313" key="2">
    <source>
        <dbReference type="Proteomes" id="UP000028981"/>
    </source>
</evidence>
<protein>
    <submittedName>
        <fullName evidence="1">Uncharacterized protein</fullName>
    </submittedName>
</protein>
<proteinExistence type="predicted"/>
<dbReference type="Proteomes" id="UP000028981">
    <property type="component" value="Unassembled WGS sequence"/>
</dbReference>
<sequence>MGTTLDLTTRPRNSYQAAKDISSRHFPGGDCPPMLLADIFTALSEAQHRGFEECLALLGLGPSGDNDNGEEEERGKR</sequence>
<accession>A0A087M4C4</accession>
<dbReference type="STRING" id="46914.JP75_06560"/>
<dbReference type="EMBL" id="JQGC01000005">
    <property type="protein sequence ID" value="KFL31727.1"/>
    <property type="molecule type" value="Genomic_DNA"/>
</dbReference>
<evidence type="ECO:0000313" key="1">
    <source>
        <dbReference type="EMBL" id="KFL31727.1"/>
    </source>
</evidence>
<keyword evidence="2" id="KW-1185">Reference proteome</keyword>
<reference evidence="1 2" key="1">
    <citation type="submission" date="2014-08" db="EMBL/GenBank/DDBJ databases">
        <authorList>
            <person name="Hassan Y.I."/>
            <person name="Lepp D."/>
            <person name="Zhou T."/>
        </authorList>
    </citation>
    <scope>NUCLEOTIDE SEQUENCE [LARGE SCALE GENOMIC DNA]</scope>
    <source>
        <strain evidence="1 2">IFO13584</strain>
    </source>
</reference>
<comment type="caution">
    <text evidence="1">The sequence shown here is derived from an EMBL/GenBank/DDBJ whole genome shotgun (WGS) entry which is preliminary data.</text>
</comment>